<organism evidence="1 2">
    <name type="scientific">Streptomyces antnestii</name>
    <dbReference type="NCBI Taxonomy" id="2494256"/>
    <lineage>
        <taxon>Bacteria</taxon>
        <taxon>Bacillati</taxon>
        <taxon>Actinomycetota</taxon>
        <taxon>Actinomycetes</taxon>
        <taxon>Kitasatosporales</taxon>
        <taxon>Streptomycetaceae</taxon>
        <taxon>Streptomyces</taxon>
    </lineage>
</organism>
<proteinExistence type="predicted"/>
<dbReference type="RefSeq" id="WP_127829462.1">
    <property type="nucleotide sequence ID" value="NZ_RZYA01000008.1"/>
</dbReference>
<protein>
    <submittedName>
        <fullName evidence="1">Uncharacterized protein</fullName>
    </submittedName>
</protein>
<name>A0A437PLK5_9ACTN</name>
<dbReference type="Proteomes" id="UP000283128">
    <property type="component" value="Unassembled WGS sequence"/>
</dbReference>
<keyword evidence="2" id="KW-1185">Reference proteome</keyword>
<gene>
    <name evidence="1" type="ORF">EOT10_19255</name>
</gene>
<dbReference type="AlphaFoldDB" id="A0A437PLK5"/>
<dbReference type="EMBL" id="RZYA01000008">
    <property type="protein sequence ID" value="RVU23178.1"/>
    <property type="molecule type" value="Genomic_DNA"/>
</dbReference>
<comment type="caution">
    <text evidence="1">The sequence shown here is derived from an EMBL/GenBank/DDBJ whole genome shotgun (WGS) entry which is preliminary data.</text>
</comment>
<dbReference type="OrthoDB" id="4196334at2"/>
<sequence length="117" mass="12348">MQEAIAQQPGTSSGSVQSAYQLFNGLVDELKACKNTPGAAFEITKETATTAAATVTFHDQIPGTAKLVLNEYLAVEKNSVVELAVWKATDPDGNTNHVDWTAPDGDAVLDGMTAPIR</sequence>
<reference evidence="1 2" key="1">
    <citation type="submission" date="2019-01" db="EMBL/GenBank/DDBJ databases">
        <title>Genome sequences of Streptomyces and Rhizobium isolates collected from root and soil.</title>
        <authorList>
            <person name="Chhettri S."/>
            <person name="Sevigny J.L."/>
            <person name="Sen A."/>
            <person name="Ennis N."/>
            <person name="Tisa L."/>
        </authorList>
    </citation>
    <scope>NUCLEOTIDE SEQUENCE [LARGE SCALE GENOMIC DNA]</scope>
    <source>
        <strain evidence="1 2">San01</strain>
    </source>
</reference>
<accession>A0A437PLK5</accession>
<evidence type="ECO:0000313" key="2">
    <source>
        <dbReference type="Proteomes" id="UP000283128"/>
    </source>
</evidence>
<evidence type="ECO:0000313" key="1">
    <source>
        <dbReference type="EMBL" id="RVU23178.1"/>
    </source>
</evidence>